<protein>
    <submittedName>
        <fullName evidence="2">Putative secreted protein</fullName>
    </submittedName>
</protein>
<sequence length="112" mass="12073">MRALAIVIISLLFLECASKFTSQHKKAAFAKRASNGIATVRVLPIVIASWFFKEASTMFSLSLRRRGNPMQKGPDVKNLARNRVIAGNPVKDATTAFGVTVSAKHSEAALSA</sequence>
<keyword evidence="1" id="KW-0732">Signal</keyword>
<organism evidence="2">
    <name type="scientific">Ixodes ricinus</name>
    <name type="common">Common tick</name>
    <name type="synonym">Acarus ricinus</name>
    <dbReference type="NCBI Taxonomy" id="34613"/>
    <lineage>
        <taxon>Eukaryota</taxon>
        <taxon>Metazoa</taxon>
        <taxon>Ecdysozoa</taxon>
        <taxon>Arthropoda</taxon>
        <taxon>Chelicerata</taxon>
        <taxon>Arachnida</taxon>
        <taxon>Acari</taxon>
        <taxon>Parasitiformes</taxon>
        <taxon>Ixodida</taxon>
        <taxon>Ixodoidea</taxon>
        <taxon>Ixodidae</taxon>
        <taxon>Ixodinae</taxon>
        <taxon>Ixodes</taxon>
    </lineage>
</organism>
<accession>A0A6B0UK01</accession>
<evidence type="ECO:0000313" key="2">
    <source>
        <dbReference type="EMBL" id="MXU90059.1"/>
    </source>
</evidence>
<proteinExistence type="predicted"/>
<evidence type="ECO:0000256" key="1">
    <source>
        <dbReference type="SAM" id="SignalP"/>
    </source>
</evidence>
<dbReference type="EMBL" id="GIFC01007976">
    <property type="protein sequence ID" value="MXU90059.1"/>
    <property type="molecule type" value="Transcribed_RNA"/>
</dbReference>
<feature type="signal peptide" evidence="1">
    <location>
        <begin position="1"/>
        <end position="18"/>
    </location>
</feature>
<name>A0A6B0UK01_IXORI</name>
<dbReference type="AlphaFoldDB" id="A0A6B0UK01"/>
<reference evidence="2" key="1">
    <citation type="submission" date="2019-12" db="EMBL/GenBank/DDBJ databases">
        <title>An insight into the sialome of adult female Ixodes ricinus ticks feeding for 6 days.</title>
        <authorList>
            <person name="Perner J."/>
            <person name="Ribeiro J.M.C."/>
        </authorList>
    </citation>
    <scope>NUCLEOTIDE SEQUENCE</scope>
    <source>
        <strain evidence="2">Semi-engorged</strain>
        <tissue evidence="2">Salivary glands</tissue>
    </source>
</reference>
<feature type="chain" id="PRO_5025652600" evidence="1">
    <location>
        <begin position="19"/>
        <end position="112"/>
    </location>
</feature>